<evidence type="ECO:0000313" key="3">
    <source>
        <dbReference type="Proteomes" id="UP001172684"/>
    </source>
</evidence>
<dbReference type="Gene3D" id="3.40.50.880">
    <property type="match status" value="1"/>
</dbReference>
<dbReference type="PANTHER" id="PTHR43130">
    <property type="entry name" value="ARAC-FAMILY TRANSCRIPTIONAL REGULATOR"/>
    <property type="match status" value="1"/>
</dbReference>
<organism evidence="2 3">
    <name type="scientific">Coniosporium apollinis</name>
    <dbReference type="NCBI Taxonomy" id="61459"/>
    <lineage>
        <taxon>Eukaryota</taxon>
        <taxon>Fungi</taxon>
        <taxon>Dikarya</taxon>
        <taxon>Ascomycota</taxon>
        <taxon>Pezizomycotina</taxon>
        <taxon>Dothideomycetes</taxon>
        <taxon>Dothideomycetes incertae sedis</taxon>
        <taxon>Coniosporium</taxon>
    </lineage>
</organism>
<dbReference type="Proteomes" id="UP001172684">
    <property type="component" value="Unassembled WGS sequence"/>
</dbReference>
<comment type="caution">
    <text evidence="2">The sequence shown here is derived from an EMBL/GenBank/DDBJ whole genome shotgun (WGS) entry which is preliminary data.</text>
</comment>
<protein>
    <recommendedName>
        <fullName evidence="1">DJ-1/PfpI domain-containing protein</fullName>
    </recommendedName>
</protein>
<evidence type="ECO:0000259" key="1">
    <source>
        <dbReference type="Pfam" id="PF01965"/>
    </source>
</evidence>
<dbReference type="EMBL" id="JAPDRL010000054">
    <property type="protein sequence ID" value="KAJ9661835.1"/>
    <property type="molecule type" value="Genomic_DNA"/>
</dbReference>
<keyword evidence="3" id="KW-1185">Reference proteome</keyword>
<reference evidence="2" key="1">
    <citation type="submission" date="2022-10" db="EMBL/GenBank/DDBJ databases">
        <title>Culturing micro-colonial fungi from biological soil crusts in the Mojave desert and describing Neophaeococcomyces mojavensis, and introducing the new genera and species Taxawa tesnikishii.</title>
        <authorList>
            <person name="Kurbessoian T."/>
            <person name="Stajich J.E."/>
        </authorList>
    </citation>
    <scope>NUCLEOTIDE SEQUENCE</scope>
    <source>
        <strain evidence="2">TK_1</strain>
    </source>
</reference>
<sequence length="230" mass="24633">MSSAPKSSLTVGVLLLSNEGVQYLDVAPVDLLAMMQPQYMHALGASALADKGVNMDIHYISETGESLFPLTANVKVAVTDSIKTSPDLDILMIPGPPPNFVAPEAVGAFIRAQADHAIAVLSVCTGIMPLAQSGVLKGKTATGPLPLIPTALRHGFPDTKWEEERRWIRDGNVWTSGGITNGLDMMAGFIRTYYGDRPQVVELVLGAANVGDRPVEYREEEKRFGMGVGQ</sequence>
<dbReference type="PANTHER" id="PTHR43130:SF7">
    <property type="entry name" value="DJ-1_PFPI DOMAIN-CONTAINING PROTEIN"/>
    <property type="match status" value="1"/>
</dbReference>
<proteinExistence type="predicted"/>
<dbReference type="InterPro" id="IPR002818">
    <property type="entry name" value="DJ-1/PfpI"/>
</dbReference>
<dbReference type="SUPFAM" id="SSF52317">
    <property type="entry name" value="Class I glutamine amidotransferase-like"/>
    <property type="match status" value="1"/>
</dbReference>
<name>A0ABQ9NTU0_9PEZI</name>
<dbReference type="InterPro" id="IPR029062">
    <property type="entry name" value="Class_I_gatase-like"/>
</dbReference>
<dbReference type="InterPro" id="IPR052158">
    <property type="entry name" value="INH-QAR"/>
</dbReference>
<evidence type="ECO:0000313" key="2">
    <source>
        <dbReference type="EMBL" id="KAJ9661835.1"/>
    </source>
</evidence>
<accession>A0ABQ9NTU0</accession>
<feature type="domain" description="DJ-1/PfpI" evidence="1">
    <location>
        <begin position="55"/>
        <end position="189"/>
    </location>
</feature>
<dbReference type="Pfam" id="PF01965">
    <property type="entry name" value="DJ-1_PfpI"/>
    <property type="match status" value="1"/>
</dbReference>
<gene>
    <name evidence="2" type="ORF">H2201_006315</name>
</gene>